<evidence type="ECO:0000313" key="4">
    <source>
        <dbReference type="Proteomes" id="UP000031778"/>
    </source>
</evidence>
<dbReference type="KEGG" id="bby:CY96_20025"/>
<feature type="compositionally biased region" description="Low complexity" evidence="2">
    <location>
        <begin position="231"/>
        <end position="247"/>
    </location>
</feature>
<reference evidence="3 4" key="1">
    <citation type="submission" date="2014-03" db="EMBL/GenBank/DDBJ databases">
        <title>The Complete Genome Sequence of Bacillus bombyseptieus.</title>
        <authorList>
            <person name="Cheng T."/>
            <person name="Lin P."/>
            <person name="Jin S."/>
            <person name="Wu Y."/>
            <person name="Fu B."/>
            <person name="Long R."/>
            <person name="Liu D."/>
            <person name="Guo Y."/>
            <person name="Peng L."/>
            <person name="Xia Q."/>
        </authorList>
    </citation>
    <scope>NUCLEOTIDE SEQUENCE [LARGE SCALE GENOMIC DNA]</scope>
    <source>
        <strain evidence="4">wang</strain>
    </source>
</reference>
<evidence type="ECO:0000256" key="1">
    <source>
        <dbReference type="SAM" id="Coils"/>
    </source>
</evidence>
<feature type="coiled-coil region" evidence="1">
    <location>
        <begin position="46"/>
        <end position="73"/>
    </location>
</feature>
<feature type="compositionally biased region" description="Basic and acidic residues" evidence="2">
    <location>
        <begin position="254"/>
        <end position="306"/>
    </location>
</feature>
<gene>
    <name evidence="3" type="ORF">CY96_20025</name>
</gene>
<feature type="region of interest" description="Disordered" evidence="2">
    <location>
        <begin position="185"/>
        <end position="363"/>
    </location>
</feature>
<name>A0A9W3LFK2_9BACI</name>
<feature type="compositionally biased region" description="Basic and acidic residues" evidence="2">
    <location>
        <begin position="321"/>
        <end position="334"/>
    </location>
</feature>
<dbReference type="RefSeq" id="WP_044584848.1">
    <property type="nucleotide sequence ID" value="NZ_CP007512.1"/>
</dbReference>
<organism evidence="3 4">
    <name type="scientific">Bacillus bombysepticus str. Wang</name>
    <dbReference type="NCBI Taxonomy" id="1330043"/>
    <lineage>
        <taxon>Bacteria</taxon>
        <taxon>Bacillati</taxon>
        <taxon>Bacillota</taxon>
        <taxon>Bacilli</taxon>
        <taxon>Bacillales</taxon>
        <taxon>Bacillaceae</taxon>
        <taxon>Bacillus</taxon>
        <taxon>Bacillus cereus group</taxon>
    </lineage>
</organism>
<dbReference type="EMBL" id="CP007512">
    <property type="protein sequence ID" value="AHX20198.1"/>
    <property type="molecule type" value="Genomic_DNA"/>
</dbReference>
<dbReference type="PROSITE" id="PS51257">
    <property type="entry name" value="PROKAR_LIPOPROTEIN"/>
    <property type="match status" value="1"/>
</dbReference>
<dbReference type="AlphaFoldDB" id="A0A9W3LFK2"/>
<feature type="compositionally biased region" description="Basic and acidic residues" evidence="2">
    <location>
        <begin position="36"/>
        <end position="46"/>
    </location>
</feature>
<protein>
    <recommendedName>
        <fullName evidence="5">Lipoprotein</fullName>
    </recommendedName>
</protein>
<evidence type="ECO:0008006" key="5">
    <source>
        <dbReference type="Google" id="ProtNLM"/>
    </source>
</evidence>
<keyword evidence="4" id="KW-1185">Reference proteome</keyword>
<feature type="region of interest" description="Disordered" evidence="2">
    <location>
        <begin position="24"/>
        <end position="46"/>
    </location>
</feature>
<evidence type="ECO:0000313" key="3">
    <source>
        <dbReference type="EMBL" id="AHX20198.1"/>
    </source>
</evidence>
<feature type="compositionally biased region" description="Basic and acidic residues" evidence="2">
    <location>
        <begin position="206"/>
        <end position="222"/>
    </location>
</feature>
<accession>A0A9W3LFK2</accession>
<sequence length="363" mass="40785">MNTYKSIKKVMLVGITATTLLSGCGSSDEDATNKSQSKEVNAEKSSKEIAQEMYEAEKKSKEVEKELNALRESDNSEFLIDFNIKIDGKKPQKLTFDVNNGGNLSLDSFKSLKVGMSAEKVAKTLDKNVAFASFMRIKQYGKLWEGTMYTYEYENSGIVTQIEAYFTHEDDELKLYGARRTEVNRANKSKQTTLDNKRGFIGQGADTEKDTPKNDRVADKTSEGVTKSTDKPAPSKSDASAKSAKSSIPNDYCGHGHDETKQEAHGCDKIIDEEAHQRHLRQQEEEYRKQKEAQQREEEANRKYDENGTVLLDDGTPALTEAEKARILSQEKRWNTPSGGIGATWQDEMKEMEEQEAKKGAQK</sequence>
<evidence type="ECO:0000256" key="2">
    <source>
        <dbReference type="SAM" id="MobiDB-lite"/>
    </source>
</evidence>
<keyword evidence="1" id="KW-0175">Coiled coil</keyword>
<proteinExistence type="predicted"/>
<dbReference type="Proteomes" id="UP000031778">
    <property type="component" value="Chromosome"/>
</dbReference>